<sequence length="1441" mass="159685">MFPLHKGAELFLAIAILALWSGNESAAADNNQRVVCYYTNWSVYRPGTAKFTPQNINPYLCTHLIYSFGGFTKENTLKPYDKYQDIEQGGFAKFTGLKTYNKNLKTLLAIGGWNEGSSRFSPLVADAERRNQFVKNTIKFLRQNHFDGLDLDWEYPAFRDGSKPKDRENYAQLVQELREEFERESSKTGRPRLLLTMAVPAGIEYVEKGYDVPKLNKYLDWFNLLSYDYHSAYEPAVNHHSPLFSLEEASEYNFDSELNIDYSVKFYLKAGADRDKLVLGIPTYGRSYTLYNPDATDIGAPADGPGEQGDATREKGYLAYYEICSSLKDSNDWTVVQPNPKAMGPYAYKGNQWVGYDDEAIARRKAKYVAENGLGGIMFWSIDNDDFRGTCHGKPYPIIEAAKEALLASTEVGINDVASSGRPRKPSRSRSRPGSATRNRVNTDNNNEIKASFKTSQGRKVARPVRVTTTSTTTTTTTEDSLYIGGRTTTPQPPTTPDPGADFKCEDEGFFPHPRDCKKYFWCLDSPSLGLVAHQFTCPSGLVFNKLADSCDYARNVICSKTAPSTTSSTTSTTTSTTTTAAAPTTSTTARPRITVATNRNNFFNRGIFTTTTTTTTAEPTVEADYSDEDNTETQPEEDPKVIKELIALIKKVGGIEELEKQLQAQEDGSILLKGAEADPVSTTAPTISKSLYERVLSRTGNVGQKFRPAITFTQQQDRTGSLPENKYSSVVRNSYTNSRVGPQNEGLDQLPEFEGVFREKPKYVTLQRARPTKAASIEDRYDDDEDIDEEENQPSTFTTGRPTAVPKYVSIRRQRPTTVAEQPQPEVDAEEPAEDEQEEEEEEPQTVNRNWYRKPTEASQPTESEPERSSPNRYNTIDRRRTTSVPYTSSRLQETERDDVRPQYRPSLRRPSGSGKPSGLLQASREQLDTTTERTKSTRRSEVPSASGEQATSDPATTTTATTPPSLLTRRRRPTTASNYLAKIANRQRPAAATAVMSSTEETTTTTTSRPDGSPSRGSRPNLTSNGRRKYGPANRTGYTGSSPTTGSESSTTASIPSASSETSPEVSTRPVNSLFKRRNNGSPLTRTTTPTPLESIPSSSAAPVSSKFFKKNKYRTGALSTGPGAERSEQPVPPASQSLDAGPGVDQNIEPSIRQNSKLYNAKNRYQQIGEPEVDGAEPIEQELLDALTTLSRAPLPVVSTTTVRNNGYESVVDKEWVRQQQKQPAQQQYAAEVNGRATTHRYNVTHDYPNAVGYGSVPAQATSTHRLPPPVQRPRIATHSEYYYQQTTPGLIYTSPIATATISPRQDTTVLSQQFPRNHQPAHYERQSASTGRRKQKDDVTGRTYRPSPLDYDYYDDGDTRKVGKSSSQVKVIMHGPGIIECLDQGNFPHPLSCKKFISCAKMEIGGVIGWEYTCPKGLSYDPVGGICNWSAGLGCNE</sequence>
<dbReference type="PROSITE" id="PS50940">
    <property type="entry name" value="CHIT_BIND_II"/>
    <property type="match status" value="2"/>
</dbReference>
<feature type="region of interest" description="Disordered" evidence="9">
    <location>
        <begin position="563"/>
        <end position="594"/>
    </location>
</feature>
<dbReference type="FunFam" id="2.170.140.10:FF:000005">
    <property type="entry name" value="Acidic mammalian chitinase"/>
    <property type="match status" value="1"/>
</dbReference>
<feature type="compositionally biased region" description="Low complexity" evidence="9">
    <location>
        <begin position="952"/>
        <end position="969"/>
    </location>
</feature>
<evidence type="ECO:0000259" key="12">
    <source>
        <dbReference type="PROSITE" id="PS51910"/>
    </source>
</evidence>
<keyword evidence="3 10" id="KW-0732">Signal</keyword>
<evidence type="ECO:0000256" key="6">
    <source>
        <dbReference type="ARBA" id="ARBA00023295"/>
    </source>
</evidence>
<dbReference type="InterPro" id="IPR002557">
    <property type="entry name" value="Chitin-bd_dom"/>
</dbReference>
<feature type="domain" description="GH18" evidence="12">
    <location>
        <begin position="32"/>
        <end position="409"/>
    </location>
</feature>
<feature type="coiled-coil region" evidence="8">
    <location>
        <begin position="124"/>
        <end position="187"/>
    </location>
</feature>
<protein>
    <recommendedName>
        <fullName evidence="15">Mucin-5AC</fullName>
    </recommendedName>
</protein>
<dbReference type="SMART" id="SM00636">
    <property type="entry name" value="Glyco_18"/>
    <property type="match status" value="1"/>
</dbReference>
<dbReference type="SUPFAM" id="SSF54556">
    <property type="entry name" value="Chitinase insertion domain"/>
    <property type="match status" value="1"/>
</dbReference>
<keyword evidence="4 7" id="KW-0378">Hydrolase</keyword>
<dbReference type="Pfam" id="PF01607">
    <property type="entry name" value="CBM_14"/>
    <property type="match status" value="2"/>
</dbReference>
<dbReference type="STRING" id="34691.A0A2C9H8C8"/>
<feature type="compositionally biased region" description="Polar residues" evidence="9">
    <location>
        <begin position="436"/>
        <end position="458"/>
    </location>
</feature>
<organism evidence="13 14">
    <name type="scientific">Anopheles quadriannulatus</name>
    <name type="common">Mosquito</name>
    <dbReference type="NCBI Taxonomy" id="34691"/>
    <lineage>
        <taxon>Eukaryota</taxon>
        <taxon>Metazoa</taxon>
        <taxon>Ecdysozoa</taxon>
        <taxon>Arthropoda</taxon>
        <taxon>Hexapoda</taxon>
        <taxon>Insecta</taxon>
        <taxon>Pterygota</taxon>
        <taxon>Neoptera</taxon>
        <taxon>Endopterygota</taxon>
        <taxon>Diptera</taxon>
        <taxon>Nematocera</taxon>
        <taxon>Culicoidea</taxon>
        <taxon>Culicidae</taxon>
        <taxon>Anophelinae</taxon>
        <taxon>Anopheles</taxon>
    </lineage>
</organism>
<dbReference type="PROSITE" id="PS51910">
    <property type="entry name" value="GH18_2"/>
    <property type="match status" value="1"/>
</dbReference>
<dbReference type="PANTHER" id="PTHR11177:SF399">
    <property type="entry name" value="CHITINASE 6, ISOFORM C"/>
    <property type="match status" value="1"/>
</dbReference>
<evidence type="ECO:0000256" key="2">
    <source>
        <dbReference type="ARBA" id="ARBA00022669"/>
    </source>
</evidence>
<dbReference type="Gene3D" id="3.10.50.10">
    <property type="match status" value="1"/>
</dbReference>
<feature type="domain" description="Chitin-binding type-2" evidence="11">
    <location>
        <begin position="1382"/>
        <end position="1441"/>
    </location>
</feature>
<dbReference type="Proteomes" id="UP000076407">
    <property type="component" value="Unassembled WGS sequence"/>
</dbReference>
<feature type="compositionally biased region" description="Acidic residues" evidence="9">
    <location>
        <begin position="781"/>
        <end position="793"/>
    </location>
</feature>
<feature type="compositionally biased region" description="Acidic residues" evidence="9">
    <location>
        <begin position="625"/>
        <end position="637"/>
    </location>
</feature>
<dbReference type="GO" id="GO:0005576">
    <property type="term" value="C:extracellular region"/>
    <property type="evidence" value="ECO:0007669"/>
    <property type="project" value="InterPro"/>
</dbReference>
<dbReference type="VEuPathDB" id="VectorBase:AQUA016744"/>
<dbReference type="SMART" id="SM00494">
    <property type="entry name" value="ChtBD2"/>
    <property type="match status" value="2"/>
</dbReference>
<proteinExistence type="inferred from homology"/>
<dbReference type="InterPro" id="IPR001223">
    <property type="entry name" value="Glyco_hydro18_cat"/>
</dbReference>
<feature type="compositionally biased region" description="Basic and acidic residues" evidence="9">
    <location>
        <begin position="927"/>
        <end position="943"/>
    </location>
</feature>
<feature type="region of interest" description="Disordered" evidence="9">
    <location>
        <begin position="1316"/>
        <end position="1356"/>
    </location>
</feature>
<keyword evidence="8" id="KW-0175">Coiled coil</keyword>
<dbReference type="InterPro" id="IPR050314">
    <property type="entry name" value="Glycosyl_Hydrlase_18"/>
</dbReference>
<evidence type="ECO:0000313" key="14">
    <source>
        <dbReference type="Proteomes" id="UP000076407"/>
    </source>
</evidence>
<evidence type="ECO:0000256" key="5">
    <source>
        <dbReference type="ARBA" id="ARBA00023157"/>
    </source>
</evidence>
<feature type="compositionally biased region" description="Low complexity" evidence="9">
    <location>
        <begin position="563"/>
        <end position="590"/>
    </location>
</feature>
<feature type="region of interest" description="Disordered" evidence="9">
    <location>
        <begin position="774"/>
        <end position="1106"/>
    </location>
</feature>
<dbReference type="Gene3D" id="2.170.140.10">
    <property type="entry name" value="Chitin binding domain"/>
    <property type="match status" value="2"/>
</dbReference>
<feature type="region of interest" description="Disordered" evidence="9">
    <location>
        <begin position="416"/>
        <end position="499"/>
    </location>
</feature>
<dbReference type="InterPro" id="IPR017853">
    <property type="entry name" value="GH"/>
</dbReference>
<feature type="domain" description="Chitin-binding type-2" evidence="11">
    <location>
        <begin position="502"/>
        <end position="561"/>
    </location>
</feature>
<evidence type="ECO:0000256" key="10">
    <source>
        <dbReference type="SAM" id="SignalP"/>
    </source>
</evidence>
<dbReference type="EnsemblMetazoa" id="AQUA016744-RB">
    <property type="protein sequence ID" value="AQUA016744-PB"/>
    <property type="gene ID" value="AQUA016744"/>
</dbReference>
<feature type="signal peptide" evidence="10">
    <location>
        <begin position="1"/>
        <end position="28"/>
    </location>
</feature>
<keyword evidence="6 7" id="KW-0326">Glycosidase</keyword>
<evidence type="ECO:0000256" key="9">
    <source>
        <dbReference type="SAM" id="MobiDB-lite"/>
    </source>
</evidence>
<feature type="compositionally biased region" description="Low complexity" evidence="9">
    <location>
        <begin position="1085"/>
        <end position="1106"/>
    </location>
</feature>
<feature type="compositionally biased region" description="Polar residues" evidence="9">
    <location>
        <begin position="884"/>
        <end position="893"/>
    </location>
</feature>
<feature type="region of interest" description="Disordered" evidence="9">
    <location>
        <begin position="614"/>
        <end position="638"/>
    </location>
</feature>
<keyword evidence="14" id="KW-1185">Reference proteome</keyword>
<dbReference type="CDD" id="cd02872">
    <property type="entry name" value="GH18_chitolectin_chitotriosidase"/>
    <property type="match status" value="1"/>
</dbReference>
<dbReference type="PANTHER" id="PTHR11177">
    <property type="entry name" value="CHITINASE"/>
    <property type="match status" value="1"/>
</dbReference>
<dbReference type="GO" id="GO:0004568">
    <property type="term" value="F:chitinase activity"/>
    <property type="evidence" value="ECO:0007669"/>
    <property type="project" value="TreeGrafter"/>
</dbReference>
<accession>A0A2C9H8C8</accession>
<evidence type="ECO:0008006" key="15">
    <source>
        <dbReference type="Google" id="ProtNLM"/>
    </source>
</evidence>
<dbReference type="InterPro" id="IPR011583">
    <property type="entry name" value="Chitinase_II/V-like_cat"/>
</dbReference>
<evidence type="ECO:0000256" key="8">
    <source>
        <dbReference type="SAM" id="Coils"/>
    </source>
</evidence>
<dbReference type="GO" id="GO:0005975">
    <property type="term" value="P:carbohydrate metabolic process"/>
    <property type="evidence" value="ECO:0007669"/>
    <property type="project" value="InterPro"/>
</dbReference>
<name>A0A2C9H8C8_ANOQN</name>
<comment type="similarity">
    <text evidence="1">Belongs to the glycosyl hydrolase 18 family. Chitinase class II subfamily.</text>
</comment>
<dbReference type="InterPro" id="IPR001579">
    <property type="entry name" value="Glyco_hydro_18_chit_AS"/>
</dbReference>
<dbReference type="GO" id="GO:0008061">
    <property type="term" value="F:chitin binding"/>
    <property type="evidence" value="ECO:0007669"/>
    <property type="project" value="UniProtKB-KW"/>
</dbReference>
<feature type="region of interest" description="Disordered" evidence="9">
    <location>
        <begin position="1118"/>
        <end position="1152"/>
    </location>
</feature>
<dbReference type="FunFam" id="3.20.20.80:FF:000007">
    <property type="entry name" value="Acidic mammalian chitinase"/>
    <property type="match status" value="1"/>
</dbReference>
<feature type="compositionally biased region" description="Low complexity" evidence="9">
    <location>
        <begin position="468"/>
        <end position="478"/>
    </location>
</feature>
<feature type="compositionally biased region" description="Low complexity" evidence="9">
    <location>
        <begin position="999"/>
        <end position="1022"/>
    </location>
</feature>
<dbReference type="Gene3D" id="3.20.20.80">
    <property type="entry name" value="Glycosidases"/>
    <property type="match status" value="1"/>
</dbReference>
<feature type="compositionally biased region" description="Basic residues" evidence="9">
    <location>
        <begin position="422"/>
        <end position="431"/>
    </location>
</feature>
<feature type="compositionally biased region" description="Acidic residues" evidence="9">
    <location>
        <begin position="828"/>
        <end position="845"/>
    </location>
</feature>
<feature type="chain" id="PRO_5012858465" description="Mucin-5AC" evidence="10">
    <location>
        <begin position="29"/>
        <end position="1441"/>
    </location>
</feature>
<dbReference type="GO" id="GO:0006032">
    <property type="term" value="P:chitin catabolic process"/>
    <property type="evidence" value="ECO:0007669"/>
    <property type="project" value="TreeGrafter"/>
</dbReference>
<feature type="compositionally biased region" description="Basic and acidic residues" evidence="9">
    <location>
        <begin position="894"/>
        <end position="903"/>
    </location>
</feature>
<evidence type="ECO:0000256" key="3">
    <source>
        <dbReference type="ARBA" id="ARBA00022729"/>
    </source>
</evidence>
<dbReference type="PROSITE" id="PS01095">
    <property type="entry name" value="GH18_1"/>
    <property type="match status" value="1"/>
</dbReference>
<dbReference type="SUPFAM" id="SSF57625">
    <property type="entry name" value="Invertebrate chitin-binding proteins"/>
    <property type="match status" value="2"/>
</dbReference>
<feature type="compositionally biased region" description="Basic and acidic residues" evidence="9">
    <location>
        <begin position="866"/>
        <end position="882"/>
    </location>
</feature>
<keyword evidence="2" id="KW-0147">Chitin-binding</keyword>
<dbReference type="SUPFAM" id="SSF51445">
    <property type="entry name" value="(Trans)glycosidases"/>
    <property type="match status" value="1"/>
</dbReference>
<dbReference type="InterPro" id="IPR029070">
    <property type="entry name" value="Chitinase_insertion_sf"/>
</dbReference>
<dbReference type="Pfam" id="PF00704">
    <property type="entry name" value="Glyco_hydro_18"/>
    <property type="match status" value="1"/>
</dbReference>
<evidence type="ECO:0000256" key="1">
    <source>
        <dbReference type="ARBA" id="ARBA00009121"/>
    </source>
</evidence>
<reference evidence="13" key="1">
    <citation type="submission" date="2020-05" db="UniProtKB">
        <authorList>
            <consortium name="EnsemblMetazoa"/>
        </authorList>
    </citation>
    <scope>IDENTIFICATION</scope>
    <source>
        <strain evidence="13">SANGQUA</strain>
    </source>
</reference>
<dbReference type="FunFam" id="3.10.50.10:FF:000001">
    <property type="entry name" value="Chitinase 3-like 1"/>
    <property type="match status" value="1"/>
</dbReference>
<evidence type="ECO:0000259" key="11">
    <source>
        <dbReference type="PROSITE" id="PS50940"/>
    </source>
</evidence>
<dbReference type="InterPro" id="IPR036508">
    <property type="entry name" value="Chitin-bd_dom_sf"/>
</dbReference>
<evidence type="ECO:0000313" key="13">
    <source>
        <dbReference type="EnsemblMetazoa" id="AQUA016744-PB"/>
    </source>
</evidence>
<evidence type="ECO:0000256" key="7">
    <source>
        <dbReference type="RuleBase" id="RU000489"/>
    </source>
</evidence>
<feature type="compositionally biased region" description="Low complexity" evidence="9">
    <location>
        <begin position="1038"/>
        <end position="1067"/>
    </location>
</feature>
<keyword evidence="5" id="KW-1015">Disulfide bond</keyword>
<evidence type="ECO:0000256" key="4">
    <source>
        <dbReference type="ARBA" id="ARBA00022801"/>
    </source>
</evidence>